<dbReference type="CDD" id="cd05233">
    <property type="entry name" value="SDR_c"/>
    <property type="match status" value="1"/>
</dbReference>
<proteinExistence type="inferred from homology"/>
<sequence>MRTSSRTRRPSPTCTHSPVPVPETSDYLHLDGRAVVVTGATSGIGRQTAIDLSRQGARVALIGRREAELEETRGLLAGEGHLLAPFDLTDHAGVAALLRGIAAELGPLDGLVHAAGVHVTAPLRIATADQTSAVFDINVTSALMLAKAFRHPKVRAESSSIVLLSSAVGLVGEAGVSAYAASKAAVASLGKSLALELAREGVRVNSIAAGIVETALTERLRASVGAAAWDEIEAAHPLGLGTVEDVAGAALYLLSPVSRWVTGSVMVVDGGYTAR</sequence>
<dbReference type="InterPro" id="IPR002347">
    <property type="entry name" value="SDR_fam"/>
</dbReference>
<comment type="similarity">
    <text evidence="1">Belongs to the short-chain dehydrogenases/reductases (SDR) family.</text>
</comment>
<keyword evidence="5" id="KW-1185">Reference proteome</keyword>
<dbReference type="Proteomes" id="UP000831467">
    <property type="component" value="Chromosome"/>
</dbReference>
<name>A0ABY4IJB3_9MICO</name>
<organism evidence="4 5">
    <name type="scientific">Microbacterium sufflavum</name>
    <dbReference type="NCBI Taxonomy" id="2851649"/>
    <lineage>
        <taxon>Bacteria</taxon>
        <taxon>Bacillati</taxon>
        <taxon>Actinomycetota</taxon>
        <taxon>Actinomycetes</taxon>
        <taxon>Micrococcales</taxon>
        <taxon>Microbacteriaceae</taxon>
        <taxon>Microbacterium</taxon>
    </lineage>
</organism>
<dbReference type="SMART" id="SM00822">
    <property type="entry name" value="PKS_KR"/>
    <property type="match status" value="1"/>
</dbReference>
<protein>
    <submittedName>
        <fullName evidence="4">SDR family oxidoreductase</fullName>
    </submittedName>
</protein>
<dbReference type="PROSITE" id="PS00061">
    <property type="entry name" value="ADH_SHORT"/>
    <property type="match status" value="1"/>
</dbReference>
<dbReference type="PRINTS" id="PR00081">
    <property type="entry name" value="GDHRDH"/>
</dbReference>
<dbReference type="SUPFAM" id="SSF51735">
    <property type="entry name" value="NAD(P)-binding Rossmann-fold domains"/>
    <property type="match status" value="1"/>
</dbReference>
<dbReference type="InterPro" id="IPR020904">
    <property type="entry name" value="Sc_DH/Rdtase_CS"/>
</dbReference>
<dbReference type="Pfam" id="PF13561">
    <property type="entry name" value="adh_short_C2"/>
    <property type="match status" value="1"/>
</dbReference>
<feature type="region of interest" description="Disordered" evidence="2">
    <location>
        <begin position="1"/>
        <end position="25"/>
    </location>
</feature>
<dbReference type="InterPro" id="IPR057326">
    <property type="entry name" value="KR_dom"/>
</dbReference>
<dbReference type="PANTHER" id="PTHR42760:SF135">
    <property type="entry name" value="BLL7886 PROTEIN"/>
    <property type="match status" value="1"/>
</dbReference>
<evidence type="ECO:0000313" key="5">
    <source>
        <dbReference type="Proteomes" id="UP000831467"/>
    </source>
</evidence>
<accession>A0ABY4IJB3</accession>
<evidence type="ECO:0000313" key="4">
    <source>
        <dbReference type="EMBL" id="UPL11690.1"/>
    </source>
</evidence>
<evidence type="ECO:0000256" key="1">
    <source>
        <dbReference type="ARBA" id="ARBA00006484"/>
    </source>
</evidence>
<feature type="domain" description="Ketoreductase" evidence="3">
    <location>
        <begin position="33"/>
        <end position="210"/>
    </location>
</feature>
<dbReference type="PANTHER" id="PTHR42760">
    <property type="entry name" value="SHORT-CHAIN DEHYDROGENASES/REDUCTASES FAMILY MEMBER"/>
    <property type="match status" value="1"/>
</dbReference>
<dbReference type="PRINTS" id="PR00080">
    <property type="entry name" value="SDRFAMILY"/>
</dbReference>
<dbReference type="EMBL" id="CP078076">
    <property type="protein sequence ID" value="UPL11690.1"/>
    <property type="molecule type" value="Genomic_DNA"/>
</dbReference>
<evidence type="ECO:0000256" key="2">
    <source>
        <dbReference type="SAM" id="MobiDB-lite"/>
    </source>
</evidence>
<dbReference type="InterPro" id="IPR036291">
    <property type="entry name" value="NAD(P)-bd_dom_sf"/>
</dbReference>
<gene>
    <name evidence="4" type="ORF">KV394_11450</name>
</gene>
<dbReference type="Gene3D" id="3.40.50.720">
    <property type="entry name" value="NAD(P)-binding Rossmann-like Domain"/>
    <property type="match status" value="1"/>
</dbReference>
<reference evidence="4 5" key="1">
    <citation type="submission" date="2021-06" db="EMBL/GenBank/DDBJ databases">
        <title>Genome-based taxonomic framework of Microbacterium strains isolated from marine environment, the description of four new species and reclassification of four preexisting species.</title>
        <authorList>
            <person name="Lee S.D."/>
            <person name="Kim S.-M."/>
            <person name="Byeon Y.-S."/>
            <person name="Yang H.L."/>
            <person name="Kim I.S."/>
        </authorList>
    </citation>
    <scope>NUCLEOTIDE SEQUENCE [LARGE SCALE GENOMIC DNA]</scope>
    <source>
        <strain evidence="4 5">SSW1-51</strain>
    </source>
</reference>
<evidence type="ECO:0000259" key="3">
    <source>
        <dbReference type="SMART" id="SM00822"/>
    </source>
</evidence>